<keyword evidence="1" id="KW-1133">Transmembrane helix</keyword>
<evidence type="ECO:0000313" key="3">
    <source>
        <dbReference type="Proteomes" id="UP001339911"/>
    </source>
</evidence>
<dbReference type="EMBL" id="JAZGQL010000030">
    <property type="protein sequence ID" value="MEE6311053.1"/>
    <property type="molecule type" value="Genomic_DNA"/>
</dbReference>
<protein>
    <recommendedName>
        <fullName evidence="4">DUF2092 domain-containing protein</fullName>
    </recommendedName>
</protein>
<proteinExistence type="predicted"/>
<dbReference type="Gene3D" id="2.50.20.20">
    <property type="match status" value="1"/>
</dbReference>
<keyword evidence="1" id="KW-0812">Transmembrane</keyword>
<feature type="transmembrane region" description="Helical" evidence="1">
    <location>
        <begin position="42"/>
        <end position="62"/>
    </location>
</feature>
<evidence type="ECO:0008006" key="4">
    <source>
        <dbReference type="Google" id="ProtNLM"/>
    </source>
</evidence>
<dbReference type="Proteomes" id="UP001339911">
    <property type="component" value="Unassembled WGS sequence"/>
</dbReference>
<dbReference type="RefSeq" id="WP_331211069.1">
    <property type="nucleotide sequence ID" value="NZ_JAZGQL010000030.1"/>
</dbReference>
<name>A0ABU7SM89_9ACTN</name>
<accession>A0ABU7SM89</accession>
<gene>
    <name evidence="2" type="ORF">V1634_29865</name>
</gene>
<sequence length="286" mass="30787">MNSLDSRLASGLRDLVDGEPLSAAPTEQILQRGVRARRRRTAAIVGASCAVLAVGVVAGTALTQPAVPDRPALVAEAPTPRLELVAAITASENVSYRVKATVTYNKSHGKARTPDLSYTSEGAFDPATTTGYSRFDGVERQRLIDGVLYTHTMGGQFVREPGRTDRLAFDPHVLDGALSGSADRERLFEVLRQTDAKITKKSDRAYHFEATTKSDPGSGPATVRLVGDVTVDADGRVRTLRYEWRMTGRTTAEPPTEFAREVRVNMEFSGYGAPVTVEPPADVVAG</sequence>
<reference evidence="2 3" key="1">
    <citation type="submission" date="2024-01" db="EMBL/GenBank/DDBJ databases">
        <title>Genome insights into Plantactinospora veratri sp. nov.</title>
        <authorList>
            <person name="Wang L."/>
        </authorList>
    </citation>
    <scope>NUCLEOTIDE SEQUENCE [LARGE SCALE GENOMIC DNA]</scope>
    <source>
        <strain evidence="2 3">NEAU-FHS4</strain>
    </source>
</reference>
<keyword evidence="3" id="KW-1185">Reference proteome</keyword>
<comment type="caution">
    <text evidence="2">The sequence shown here is derived from an EMBL/GenBank/DDBJ whole genome shotgun (WGS) entry which is preliminary data.</text>
</comment>
<keyword evidence="1" id="KW-0472">Membrane</keyword>
<evidence type="ECO:0000256" key="1">
    <source>
        <dbReference type="SAM" id="Phobius"/>
    </source>
</evidence>
<evidence type="ECO:0000313" key="2">
    <source>
        <dbReference type="EMBL" id="MEE6311053.1"/>
    </source>
</evidence>
<organism evidence="2 3">
    <name type="scientific">Plantactinospora veratri</name>
    <dbReference type="NCBI Taxonomy" id="1436122"/>
    <lineage>
        <taxon>Bacteria</taxon>
        <taxon>Bacillati</taxon>
        <taxon>Actinomycetota</taxon>
        <taxon>Actinomycetes</taxon>
        <taxon>Micromonosporales</taxon>
        <taxon>Micromonosporaceae</taxon>
        <taxon>Plantactinospora</taxon>
    </lineage>
</organism>